<dbReference type="InterPro" id="IPR011646">
    <property type="entry name" value="KAP_P-loop"/>
</dbReference>
<dbReference type="Pfam" id="PF07693">
    <property type="entry name" value="KAP_NTPase"/>
    <property type="match status" value="1"/>
</dbReference>
<sequence>MDKLFDDQPNKNIETDDLCRLDGAARELEGLLSRHIKTRRDGKDSDYYPPRIGLFGGLGQGKTSVLESVRRRLCRDFYSDTDPNTVPSDMSLLHRTKQLVSRLRKFKKLRETLLSGYGQQIYRKSRDDGCPSHILYFDAAVHSQEELEFEFDRLISGWRFHIRAIRTAIVGVLLAIGLGFPVGGIIWSLYSLIGTPDKLGNAAVWAVVLWAAGMGWSFFLLSLKPALEHRARERERKANTRLMGYFFLRARRRPDILMVDNLDRANIKQQRAVLRGILKHSDNLPMAVVVAMDESALLAAPAAPESGQELLRKVIQVEYRIPPRVREDIATQIMAFAEEGVRNNPHLKALFQSSLFPGDLVRIFGMLPEFSPRRVKRFLNDLLIMRRQLGITDTEDSIPDMSALARLQGIHDLAPILRQTPEALINALERNDKAYLENLVKRVERKAEGDKKPEEMPISEKTDASDRTGSAQSPLMRFLLLTRHMQPRNGVWRTLVSQGKIGSDSPPGTARETSDAPPPMTPSERFYQVAQGYAPDYREMWREVPRTEPKQNTDLALTNEGPFRQTVTGLQTQDTGTNTRACQAAKIDCRPDERWLALELALVHAENAGQRFRLLHSWEQVIFEERNALQSNLDSVKTDNELISLYDNTLSRLFRLSPLPPETRNFLRKRFPENRTQGIDPLFRLYDELLFYLYRTWIADEAVLKVMGEERTRELIDRIWNNPAKDPQPLRALLFHCPADHIPFEDRLAVVANPGVLAKRDLPLVQYWLATGKHLGKTSLRRVQRGADAAMLSEAWPPIALGKARDLGTEEGKEELAWHCDWLRALHRHGVTVTPESLTLQAWGRGWLKNHCQRGNGANVLHGLGRFFRGQEMQGKWEKAAWEAFTQGMPTKDIRELLFAILSSDGEGRTVRLTQEQRETGLGMACLLGDDVLCREWVRQVEKIRDPGFIEFLLESNDPEDNPIWREGVTETGELVALFDPVNTSEKRNAPVWQKAKKQMENRLPRLLVRAERADAPDILEKLGIEPLGLPEETSG</sequence>
<keyword evidence="2" id="KW-1133">Transmembrane helix</keyword>
<feature type="transmembrane region" description="Helical" evidence="2">
    <location>
        <begin position="168"/>
        <end position="190"/>
    </location>
</feature>
<reference evidence="4" key="1">
    <citation type="submission" date="2019-02" db="EMBL/GenBank/DDBJ databases">
        <authorList>
            <person name="Gruber-Vodicka R. H."/>
            <person name="Seah K. B. B."/>
        </authorList>
    </citation>
    <scope>NUCLEOTIDE SEQUENCE</scope>
    <source>
        <strain evidence="4">BECK_BZ131</strain>
    </source>
</reference>
<accession>A0A450T8H9</accession>
<name>A0A450T8H9_9GAMM</name>
<organism evidence="4">
    <name type="scientific">Candidatus Kentrum sp. FW</name>
    <dbReference type="NCBI Taxonomy" id="2126338"/>
    <lineage>
        <taxon>Bacteria</taxon>
        <taxon>Pseudomonadati</taxon>
        <taxon>Pseudomonadota</taxon>
        <taxon>Gammaproteobacteria</taxon>
        <taxon>Candidatus Kentrum</taxon>
    </lineage>
</organism>
<dbReference type="EMBL" id="CAADFE010000003">
    <property type="protein sequence ID" value="VFJ62989.1"/>
    <property type="molecule type" value="Genomic_DNA"/>
</dbReference>
<evidence type="ECO:0000256" key="1">
    <source>
        <dbReference type="SAM" id="MobiDB-lite"/>
    </source>
</evidence>
<feature type="transmembrane region" description="Helical" evidence="2">
    <location>
        <begin position="202"/>
        <end position="223"/>
    </location>
</feature>
<feature type="region of interest" description="Disordered" evidence="1">
    <location>
        <begin position="498"/>
        <end position="523"/>
    </location>
</feature>
<feature type="domain" description="KAP NTPase" evidence="3">
    <location>
        <begin position="256"/>
        <end position="387"/>
    </location>
</feature>
<evidence type="ECO:0000259" key="3">
    <source>
        <dbReference type="Pfam" id="PF07693"/>
    </source>
</evidence>
<feature type="compositionally biased region" description="Basic and acidic residues" evidence="1">
    <location>
        <begin position="446"/>
        <end position="466"/>
    </location>
</feature>
<evidence type="ECO:0000313" key="4">
    <source>
        <dbReference type="EMBL" id="VFJ62989.1"/>
    </source>
</evidence>
<evidence type="ECO:0000256" key="2">
    <source>
        <dbReference type="SAM" id="Phobius"/>
    </source>
</evidence>
<gene>
    <name evidence="4" type="ORF">BECKFW1821C_GA0114237_100367</name>
</gene>
<dbReference type="InterPro" id="IPR027417">
    <property type="entry name" value="P-loop_NTPase"/>
</dbReference>
<protein>
    <submittedName>
        <fullName evidence="4">KAP family P-loop domain-containing protein</fullName>
    </submittedName>
</protein>
<keyword evidence="2" id="KW-0812">Transmembrane</keyword>
<feature type="region of interest" description="Disordered" evidence="1">
    <location>
        <begin position="446"/>
        <end position="471"/>
    </location>
</feature>
<proteinExistence type="predicted"/>
<dbReference type="AlphaFoldDB" id="A0A450T8H9"/>
<keyword evidence="2" id="KW-0472">Membrane</keyword>
<dbReference type="SUPFAM" id="SSF52540">
    <property type="entry name" value="P-loop containing nucleoside triphosphate hydrolases"/>
    <property type="match status" value="1"/>
</dbReference>